<dbReference type="Proteomes" id="UP000304953">
    <property type="component" value="Unassembled WGS sequence"/>
</dbReference>
<gene>
    <name evidence="1" type="ORF">E5329_19815</name>
</gene>
<sequence>MKIGEKNYIQQLQLHNEKALMYVIDEYGGLLMAIIRKHLFSQPGKQEECFDDVLLKIWQNISEFDEKKNSFKNWAAAIARYRAIDYLRQYQRELVTVDIEDTAIAQEDSMLVKMIEKEISEEMEQLLGCLKPLDRELFEKLYVEEKTMEQVSEETGMKKEVIYNRLSRGKDRIRRQYRAERGISYGK</sequence>
<reference evidence="1" key="1">
    <citation type="submission" date="2019-04" db="EMBL/GenBank/DDBJ databases">
        <title>Microbes associate with the intestines of laboratory mice.</title>
        <authorList>
            <person name="Navarre W."/>
            <person name="Wong E."/>
            <person name="Huang K."/>
            <person name="Tropini C."/>
            <person name="Ng K."/>
            <person name="Yu B."/>
        </authorList>
    </citation>
    <scope>NUCLEOTIDE SEQUENCE</scope>
    <source>
        <strain evidence="1">NM01_1-7b</strain>
    </source>
</reference>
<accession>A0AC61RSA5</accession>
<organism evidence="1 2">
    <name type="scientific">Petralouisia muris</name>
    <dbReference type="NCBI Taxonomy" id="3032872"/>
    <lineage>
        <taxon>Bacteria</taxon>
        <taxon>Bacillati</taxon>
        <taxon>Bacillota</taxon>
        <taxon>Clostridia</taxon>
        <taxon>Lachnospirales</taxon>
        <taxon>Lachnospiraceae</taxon>
        <taxon>Petralouisia</taxon>
    </lineage>
</organism>
<dbReference type="EMBL" id="SRYA01000050">
    <property type="protein sequence ID" value="TGY91914.1"/>
    <property type="molecule type" value="Genomic_DNA"/>
</dbReference>
<evidence type="ECO:0000313" key="1">
    <source>
        <dbReference type="EMBL" id="TGY91914.1"/>
    </source>
</evidence>
<comment type="caution">
    <text evidence="1">The sequence shown here is derived from an EMBL/GenBank/DDBJ whole genome shotgun (WGS) entry which is preliminary data.</text>
</comment>
<protein>
    <submittedName>
        <fullName evidence="1">Sigma-70 family RNA polymerase sigma factor</fullName>
    </submittedName>
</protein>
<name>A0AC61RSA5_9FIRM</name>
<proteinExistence type="predicted"/>
<evidence type="ECO:0000313" key="2">
    <source>
        <dbReference type="Proteomes" id="UP000304953"/>
    </source>
</evidence>
<keyword evidence="2" id="KW-1185">Reference proteome</keyword>